<evidence type="ECO:0000313" key="2">
    <source>
        <dbReference type="EMBL" id="GIH17036.1"/>
    </source>
</evidence>
<dbReference type="SUPFAM" id="SSF47413">
    <property type="entry name" value="lambda repressor-like DNA-binding domains"/>
    <property type="match status" value="1"/>
</dbReference>
<dbReference type="Pfam" id="PF17765">
    <property type="entry name" value="MLTR_LBD"/>
    <property type="match status" value="1"/>
</dbReference>
<dbReference type="InterPro" id="IPR041413">
    <property type="entry name" value="MLTR_LBD"/>
</dbReference>
<dbReference type="GO" id="GO:0003677">
    <property type="term" value="F:DNA binding"/>
    <property type="evidence" value="ECO:0007669"/>
    <property type="project" value="InterPro"/>
</dbReference>
<sequence length="280" mass="31148">MTNVLPAPRRRSELTDFLRARRARLSPQDVGLAPGLRRRTAGLRREEVAQLAGVGVTWYTWLEQGRPINASVQVLDAVARTLRLDDVERAHLYRLADVPALAPDPEVSGVPAAVQEILDSLGQLPGMVINARYDVIANNRAHANLIRDWHSVPCEARNVLWCCFSDPEVSTRFPNFEDEAPHMVATLRGFSAQHLDEPGWTDFISRLSARSATFASLWERHDVATPGVRVKHFRHPVVGDLRFTSTSMAVLGTPEHRLVVYTPHDEQTRAKLPLPGPAGS</sequence>
<reference evidence="2" key="1">
    <citation type="submission" date="2021-01" db="EMBL/GenBank/DDBJ databases">
        <title>Whole genome shotgun sequence of Rugosimonospora africana NBRC 104875.</title>
        <authorList>
            <person name="Komaki H."/>
            <person name="Tamura T."/>
        </authorList>
    </citation>
    <scope>NUCLEOTIDE SEQUENCE</scope>
    <source>
        <strain evidence="2">NBRC 104875</strain>
    </source>
</reference>
<dbReference type="CDD" id="cd00093">
    <property type="entry name" value="HTH_XRE"/>
    <property type="match status" value="1"/>
</dbReference>
<protein>
    <submittedName>
        <fullName evidence="2">Transcriptional regulator</fullName>
    </submittedName>
</protein>
<keyword evidence="3" id="KW-1185">Reference proteome</keyword>
<dbReference type="AlphaFoldDB" id="A0A8J3VSW3"/>
<dbReference type="Pfam" id="PF13560">
    <property type="entry name" value="HTH_31"/>
    <property type="match status" value="1"/>
</dbReference>
<dbReference type="PANTHER" id="PTHR35010:SF2">
    <property type="entry name" value="BLL4672 PROTEIN"/>
    <property type="match status" value="1"/>
</dbReference>
<dbReference type="PANTHER" id="PTHR35010">
    <property type="entry name" value="BLL4672 PROTEIN-RELATED"/>
    <property type="match status" value="1"/>
</dbReference>
<organism evidence="2 3">
    <name type="scientific">Rugosimonospora africana</name>
    <dbReference type="NCBI Taxonomy" id="556532"/>
    <lineage>
        <taxon>Bacteria</taxon>
        <taxon>Bacillati</taxon>
        <taxon>Actinomycetota</taxon>
        <taxon>Actinomycetes</taxon>
        <taxon>Micromonosporales</taxon>
        <taxon>Micromonosporaceae</taxon>
        <taxon>Rugosimonospora</taxon>
    </lineage>
</organism>
<gene>
    <name evidence="2" type="ORF">Raf01_52080</name>
</gene>
<dbReference type="EMBL" id="BONZ01000049">
    <property type="protein sequence ID" value="GIH17036.1"/>
    <property type="molecule type" value="Genomic_DNA"/>
</dbReference>
<proteinExistence type="predicted"/>
<dbReference type="SMART" id="SM00530">
    <property type="entry name" value="HTH_XRE"/>
    <property type="match status" value="1"/>
</dbReference>
<dbReference type="Gene3D" id="3.30.450.180">
    <property type="match status" value="1"/>
</dbReference>
<dbReference type="InterPro" id="IPR010982">
    <property type="entry name" value="Lambda_DNA-bd_dom_sf"/>
</dbReference>
<dbReference type="InterPro" id="IPR001387">
    <property type="entry name" value="Cro/C1-type_HTH"/>
</dbReference>
<feature type="domain" description="HTH cro/C1-type" evidence="1">
    <location>
        <begin position="17"/>
        <end position="89"/>
    </location>
</feature>
<dbReference type="Proteomes" id="UP000642748">
    <property type="component" value="Unassembled WGS sequence"/>
</dbReference>
<evidence type="ECO:0000313" key="3">
    <source>
        <dbReference type="Proteomes" id="UP000642748"/>
    </source>
</evidence>
<name>A0A8J3VSW3_9ACTN</name>
<dbReference type="Gene3D" id="1.10.260.40">
    <property type="entry name" value="lambda repressor-like DNA-binding domains"/>
    <property type="match status" value="1"/>
</dbReference>
<comment type="caution">
    <text evidence="2">The sequence shown here is derived from an EMBL/GenBank/DDBJ whole genome shotgun (WGS) entry which is preliminary data.</text>
</comment>
<accession>A0A8J3VSW3</accession>
<evidence type="ECO:0000259" key="1">
    <source>
        <dbReference type="SMART" id="SM00530"/>
    </source>
</evidence>
<dbReference type="RefSeq" id="WP_203920588.1">
    <property type="nucleotide sequence ID" value="NZ_BONZ01000049.1"/>
</dbReference>